<dbReference type="OrthoDB" id="243478at2"/>
<evidence type="ECO:0000313" key="2">
    <source>
        <dbReference type="Proteomes" id="UP000320496"/>
    </source>
</evidence>
<dbReference type="EMBL" id="CP036275">
    <property type="protein sequence ID" value="QDU37305.1"/>
    <property type="molecule type" value="Genomic_DNA"/>
</dbReference>
<gene>
    <name evidence="1" type="ORF">Mal4_16150</name>
</gene>
<accession>A0A517Z4E5</accession>
<evidence type="ECO:0000313" key="1">
    <source>
        <dbReference type="EMBL" id="QDU37305.1"/>
    </source>
</evidence>
<proteinExistence type="predicted"/>
<dbReference type="KEGG" id="mri:Mal4_16150"/>
<organism evidence="1 2">
    <name type="scientific">Maioricimonas rarisocia</name>
    <dbReference type="NCBI Taxonomy" id="2528026"/>
    <lineage>
        <taxon>Bacteria</taxon>
        <taxon>Pseudomonadati</taxon>
        <taxon>Planctomycetota</taxon>
        <taxon>Planctomycetia</taxon>
        <taxon>Planctomycetales</taxon>
        <taxon>Planctomycetaceae</taxon>
        <taxon>Maioricimonas</taxon>
    </lineage>
</organism>
<name>A0A517Z4E5_9PLAN</name>
<keyword evidence="2" id="KW-1185">Reference proteome</keyword>
<dbReference type="RefSeq" id="WP_145368085.1">
    <property type="nucleotide sequence ID" value="NZ_CP036275.1"/>
</dbReference>
<dbReference type="Gene3D" id="2.50.20.10">
    <property type="entry name" value="Lipoprotein localisation LolA/LolB/LppX"/>
    <property type="match status" value="1"/>
</dbReference>
<sequence length="297" mass="33546">MQLRFHPRTCIAGILSLVVPTLSTVAMGQQPQRVAAAVARPQETDEPVDPRLDQLLKEWEAKTAGIQKLRGSFERYEYDSVFLVEKRAVGKFWYQAPDLGRMDFEPGEVPPGGVNPEMKGPNGEPYEVKAEVPQQWVCTGQEILSIDESQKTYNRIAIPPAMQGDNIVHSPLPFLFGMKAEAAKQRYKLELGVMHNPDGSIEGKPQRIHVVARPKMQIDKREWSRAEILLHHKFFVPEAIQLKDPTGNKTTTYVFPLKGMHGNERLPWIPSPFSVRLDKYQLIQDVTAAPQQGTTTR</sequence>
<dbReference type="AlphaFoldDB" id="A0A517Z4E5"/>
<dbReference type="Proteomes" id="UP000320496">
    <property type="component" value="Chromosome"/>
</dbReference>
<protein>
    <submittedName>
        <fullName evidence="1">Uncharacterized protein</fullName>
    </submittedName>
</protein>
<reference evidence="1 2" key="1">
    <citation type="submission" date="2019-02" db="EMBL/GenBank/DDBJ databases">
        <title>Deep-cultivation of Planctomycetes and their phenomic and genomic characterization uncovers novel biology.</title>
        <authorList>
            <person name="Wiegand S."/>
            <person name="Jogler M."/>
            <person name="Boedeker C."/>
            <person name="Pinto D."/>
            <person name="Vollmers J."/>
            <person name="Rivas-Marin E."/>
            <person name="Kohn T."/>
            <person name="Peeters S.H."/>
            <person name="Heuer A."/>
            <person name="Rast P."/>
            <person name="Oberbeckmann S."/>
            <person name="Bunk B."/>
            <person name="Jeske O."/>
            <person name="Meyerdierks A."/>
            <person name="Storesund J.E."/>
            <person name="Kallscheuer N."/>
            <person name="Luecker S."/>
            <person name="Lage O.M."/>
            <person name="Pohl T."/>
            <person name="Merkel B.J."/>
            <person name="Hornburger P."/>
            <person name="Mueller R.-W."/>
            <person name="Bruemmer F."/>
            <person name="Labrenz M."/>
            <person name="Spormann A.M."/>
            <person name="Op den Camp H."/>
            <person name="Overmann J."/>
            <person name="Amann R."/>
            <person name="Jetten M.S.M."/>
            <person name="Mascher T."/>
            <person name="Medema M.H."/>
            <person name="Devos D.P."/>
            <person name="Kaster A.-K."/>
            <person name="Ovreas L."/>
            <person name="Rohde M."/>
            <person name="Galperin M.Y."/>
            <person name="Jogler C."/>
        </authorList>
    </citation>
    <scope>NUCLEOTIDE SEQUENCE [LARGE SCALE GENOMIC DNA]</scope>
    <source>
        <strain evidence="1 2">Mal4</strain>
    </source>
</reference>